<keyword evidence="4" id="KW-1185">Reference proteome</keyword>
<sequence length="205" mass="22263">MKNFFAPLSLLPFELSCLVTKDFHTWWSGYAAKVFHKPVTEVLEGFSFEKNPKANGKKESSQPTTPKGKASEKTISQTQDATPEVVEITSEESGSEVGEKPSTEAIVEEPMTEEPGVEQESPDDGIPKEEGGKQGVSITPEGNAVQRKEYTSTVHRSLGPRATIDFGSSPDTTAQMGAELSLLTSTCYKQLSYSRPGRDDPDGTE</sequence>
<evidence type="ECO:0000313" key="4">
    <source>
        <dbReference type="Proteomes" id="UP000796880"/>
    </source>
</evidence>
<gene>
    <name evidence="3" type="ORF">FNV43_RR08318</name>
</gene>
<feature type="region of interest" description="Disordered" evidence="1">
    <location>
        <begin position="50"/>
        <end position="172"/>
    </location>
</feature>
<evidence type="ECO:0000313" key="3">
    <source>
        <dbReference type="EMBL" id="KAF3452220.1"/>
    </source>
</evidence>
<feature type="compositionally biased region" description="Basic and acidic residues" evidence="1">
    <location>
        <begin position="50"/>
        <end position="60"/>
    </location>
</feature>
<dbReference type="AlphaFoldDB" id="A0A8K0HI88"/>
<accession>A0A8K0HI88</accession>
<dbReference type="EMBL" id="VOIH02000003">
    <property type="protein sequence ID" value="KAF3452220.1"/>
    <property type="molecule type" value="Genomic_DNA"/>
</dbReference>
<feature type="signal peptide" evidence="2">
    <location>
        <begin position="1"/>
        <end position="16"/>
    </location>
</feature>
<feature type="chain" id="PRO_5035445818" evidence="2">
    <location>
        <begin position="17"/>
        <end position="205"/>
    </location>
</feature>
<evidence type="ECO:0000256" key="2">
    <source>
        <dbReference type="SAM" id="SignalP"/>
    </source>
</evidence>
<dbReference type="OrthoDB" id="1835984at2759"/>
<reference evidence="3" key="1">
    <citation type="submission" date="2020-03" db="EMBL/GenBank/DDBJ databases">
        <title>A high-quality chromosome-level genome assembly of a woody plant with both climbing and erect habits, Rhamnella rubrinervis.</title>
        <authorList>
            <person name="Lu Z."/>
            <person name="Yang Y."/>
            <person name="Zhu X."/>
            <person name="Sun Y."/>
        </authorList>
    </citation>
    <scope>NUCLEOTIDE SEQUENCE</scope>
    <source>
        <strain evidence="3">BYM</strain>
        <tissue evidence="3">Leaf</tissue>
    </source>
</reference>
<proteinExistence type="predicted"/>
<name>A0A8K0HI88_9ROSA</name>
<evidence type="ECO:0000256" key="1">
    <source>
        <dbReference type="SAM" id="MobiDB-lite"/>
    </source>
</evidence>
<keyword evidence="2" id="KW-0732">Signal</keyword>
<dbReference type="Proteomes" id="UP000796880">
    <property type="component" value="Unassembled WGS sequence"/>
</dbReference>
<comment type="caution">
    <text evidence="3">The sequence shown here is derived from an EMBL/GenBank/DDBJ whole genome shotgun (WGS) entry which is preliminary data.</text>
</comment>
<protein>
    <submittedName>
        <fullName evidence="3">Uncharacterized protein</fullName>
    </submittedName>
</protein>
<feature type="compositionally biased region" description="Acidic residues" evidence="1">
    <location>
        <begin position="106"/>
        <end position="123"/>
    </location>
</feature>
<organism evidence="3 4">
    <name type="scientific">Rhamnella rubrinervis</name>
    <dbReference type="NCBI Taxonomy" id="2594499"/>
    <lineage>
        <taxon>Eukaryota</taxon>
        <taxon>Viridiplantae</taxon>
        <taxon>Streptophyta</taxon>
        <taxon>Embryophyta</taxon>
        <taxon>Tracheophyta</taxon>
        <taxon>Spermatophyta</taxon>
        <taxon>Magnoliopsida</taxon>
        <taxon>eudicotyledons</taxon>
        <taxon>Gunneridae</taxon>
        <taxon>Pentapetalae</taxon>
        <taxon>rosids</taxon>
        <taxon>fabids</taxon>
        <taxon>Rosales</taxon>
        <taxon>Rhamnaceae</taxon>
        <taxon>rhamnoid group</taxon>
        <taxon>Rhamneae</taxon>
        <taxon>Rhamnella</taxon>
    </lineage>
</organism>